<organism evidence="1 2">
    <name type="scientific">Dallia pectoralis</name>
    <name type="common">Alaska blackfish</name>
    <dbReference type="NCBI Taxonomy" id="75939"/>
    <lineage>
        <taxon>Eukaryota</taxon>
        <taxon>Metazoa</taxon>
        <taxon>Chordata</taxon>
        <taxon>Craniata</taxon>
        <taxon>Vertebrata</taxon>
        <taxon>Euteleostomi</taxon>
        <taxon>Actinopterygii</taxon>
        <taxon>Neopterygii</taxon>
        <taxon>Teleostei</taxon>
        <taxon>Protacanthopterygii</taxon>
        <taxon>Esociformes</taxon>
        <taxon>Umbridae</taxon>
        <taxon>Dallia</taxon>
    </lineage>
</organism>
<gene>
    <name evidence="1" type="ORF">DPEC_G00187740</name>
</gene>
<protein>
    <submittedName>
        <fullName evidence="1">Uncharacterized protein</fullName>
    </submittedName>
</protein>
<comment type="caution">
    <text evidence="1">The sequence shown here is derived from an EMBL/GenBank/DDBJ whole genome shotgun (WGS) entry which is preliminary data.</text>
</comment>
<reference evidence="1" key="1">
    <citation type="submission" date="2021-05" db="EMBL/GenBank/DDBJ databases">
        <authorList>
            <person name="Pan Q."/>
            <person name="Jouanno E."/>
            <person name="Zahm M."/>
            <person name="Klopp C."/>
            <person name="Cabau C."/>
            <person name="Louis A."/>
            <person name="Berthelot C."/>
            <person name="Parey E."/>
            <person name="Roest Crollius H."/>
            <person name="Montfort J."/>
            <person name="Robinson-Rechavi M."/>
            <person name="Bouchez O."/>
            <person name="Lampietro C."/>
            <person name="Lopez Roques C."/>
            <person name="Donnadieu C."/>
            <person name="Postlethwait J."/>
            <person name="Bobe J."/>
            <person name="Dillon D."/>
            <person name="Chandos A."/>
            <person name="von Hippel F."/>
            <person name="Guiguen Y."/>
        </authorList>
    </citation>
    <scope>NUCLEOTIDE SEQUENCE</scope>
    <source>
        <strain evidence="1">YG-Jan2019</strain>
    </source>
</reference>
<proteinExistence type="predicted"/>
<evidence type="ECO:0000313" key="1">
    <source>
        <dbReference type="EMBL" id="KAJ8001102.1"/>
    </source>
</evidence>
<dbReference type="Proteomes" id="UP001157502">
    <property type="component" value="Chromosome 15"/>
</dbReference>
<name>A0ACC2GC21_DALPE</name>
<sequence length="295" mass="31241">MPDDQYDADSCVEVVTASSCLPPPDNLIPTDAVEGSNGSPHSRIRSPSRRGTASSSVAATLPPPVIPAPISHTVGLGSALCSAAAFDSLAACSAPSTSHYGSTGGGSSTCPVSNVTDESSSSDYATYISLVTNVSDLSSDDEELNLAIMASIETQQAQASHSQEASVTEILLEQAEKVTPHVRCRFNINRSAVLDGAFRGFNRTTYNPNATMNVKFSYDLGRSEESVDLGGPRREFLRLMVEVLARSSMFEGSDGSQNLALDIAGRNTCCRDHLSPEGGRVTERLLQCKVFLKLT</sequence>
<keyword evidence="2" id="KW-1185">Reference proteome</keyword>
<dbReference type="EMBL" id="CM055742">
    <property type="protein sequence ID" value="KAJ8001102.1"/>
    <property type="molecule type" value="Genomic_DNA"/>
</dbReference>
<evidence type="ECO:0000313" key="2">
    <source>
        <dbReference type="Proteomes" id="UP001157502"/>
    </source>
</evidence>
<accession>A0ACC2GC21</accession>